<sequence length="295" mass="33758">MESVPAVFIDSVLCVATPLTLHGAEKLRSRSWSRLARHHHTQRRSWRLCVVQEKDALLGLFRCSSAKAKEFLSLREFARTDARFDQIAEIEIELEENLVWEEDVEAAEWTSIASKEDVEALKHRFFWRINYRSLDWLNLNIVDALGLHSTILNHLVDKSPRIEILELAYEGPASTALLERQVKKNVITELTISGQWPPETTTPIVEAILPQRQLYYFVAESRILLSSGDLASLLEQWSQDDSPRKAKEVVIRSGDLHMEKYEKVLDHTKADAKVTTKMEGTSFTLDFSSVNCPLL</sequence>
<dbReference type="AlphaFoldDB" id="A0AA39LTY5"/>
<comment type="caution">
    <text evidence="1">The sequence shown here is derived from an EMBL/GenBank/DDBJ whole genome shotgun (WGS) entry which is preliminary data.</text>
</comment>
<accession>A0AA39LTY5</accession>
<organism evidence="1 2">
    <name type="scientific">Steinernema hermaphroditum</name>
    <dbReference type="NCBI Taxonomy" id="289476"/>
    <lineage>
        <taxon>Eukaryota</taxon>
        <taxon>Metazoa</taxon>
        <taxon>Ecdysozoa</taxon>
        <taxon>Nematoda</taxon>
        <taxon>Chromadorea</taxon>
        <taxon>Rhabditida</taxon>
        <taxon>Tylenchina</taxon>
        <taxon>Panagrolaimomorpha</taxon>
        <taxon>Strongyloidoidea</taxon>
        <taxon>Steinernematidae</taxon>
        <taxon>Steinernema</taxon>
    </lineage>
</organism>
<evidence type="ECO:0000313" key="1">
    <source>
        <dbReference type="EMBL" id="KAK0410026.1"/>
    </source>
</evidence>
<evidence type="ECO:0000313" key="2">
    <source>
        <dbReference type="Proteomes" id="UP001175271"/>
    </source>
</evidence>
<keyword evidence="2" id="KW-1185">Reference proteome</keyword>
<reference evidence="1" key="1">
    <citation type="submission" date="2023-06" db="EMBL/GenBank/DDBJ databases">
        <title>Genomic analysis of the entomopathogenic nematode Steinernema hermaphroditum.</title>
        <authorList>
            <person name="Schwarz E.M."/>
            <person name="Heppert J.K."/>
            <person name="Baniya A."/>
            <person name="Schwartz H.T."/>
            <person name="Tan C.-H."/>
            <person name="Antoshechkin I."/>
            <person name="Sternberg P.W."/>
            <person name="Goodrich-Blair H."/>
            <person name="Dillman A.R."/>
        </authorList>
    </citation>
    <scope>NUCLEOTIDE SEQUENCE</scope>
    <source>
        <strain evidence="1">PS9179</strain>
        <tissue evidence="1">Whole animal</tissue>
    </source>
</reference>
<proteinExistence type="predicted"/>
<gene>
    <name evidence="1" type="ORF">QR680_004902</name>
</gene>
<protein>
    <submittedName>
        <fullName evidence="1">Uncharacterized protein</fullName>
    </submittedName>
</protein>
<name>A0AA39LTY5_9BILA</name>
<dbReference type="EMBL" id="JAUCMV010000003">
    <property type="protein sequence ID" value="KAK0410026.1"/>
    <property type="molecule type" value="Genomic_DNA"/>
</dbReference>
<dbReference type="Proteomes" id="UP001175271">
    <property type="component" value="Unassembled WGS sequence"/>
</dbReference>